<evidence type="ECO:0000313" key="5">
    <source>
        <dbReference type="Proteomes" id="UP000173900"/>
    </source>
</evidence>
<gene>
    <name evidence="1" type="primary">E2B</name>
</gene>
<proteinExistence type="predicted"/>
<reference evidence="2 4" key="1">
    <citation type="journal article" date="2005" name="J. Clin. Microbiol.">
        <title>Genomic and bioinformatics analyses of HAdV-4vac and HAdV-7vac, two human adenovirus (HAdV) strains that constituted original prophylaxis against HAdV-related acute respiratory disease, a reemerging epidemic disease.</title>
        <authorList>
            <person name="Purkayastha A."/>
            <person name="Su J."/>
            <person name="McGraw J."/>
            <person name="Ditty S.E."/>
            <person name="Hadfield T.L."/>
            <person name="Seto J."/>
            <person name="Russell K.L."/>
            <person name="Tibbetts C."/>
            <person name="Seto D."/>
        </authorList>
    </citation>
    <scope>NUCLEOTIDE SEQUENCE [LARGE SCALE GENOMIC DNA]</scope>
</reference>
<dbReference type="EMBL" id="AY594256">
    <property type="protein sequence ID" value="AAV67785.1"/>
    <property type="molecule type" value="Genomic_DNA"/>
</dbReference>
<evidence type="ECO:0000313" key="3">
    <source>
        <dbReference type="EMBL" id="QOX73606.1"/>
    </source>
</evidence>
<protein>
    <submittedName>
        <fullName evidence="1">Uncharacterized protein E2B</fullName>
    </submittedName>
</protein>
<sequence length="58" mass="6197">MAERRLAWGCCLKASGLRVVSAIMRCMAWVQSSEELMPDGWLCSAARIAGSGACCCSI</sequence>
<evidence type="ECO:0000313" key="1">
    <source>
        <dbReference type="EMBL" id="AAT97539.1"/>
    </source>
</evidence>
<accession>Q5EY69</accession>
<dbReference type="Proteomes" id="UP000173900">
    <property type="component" value="Segment"/>
</dbReference>
<evidence type="ECO:0000313" key="4">
    <source>
        <dbReference type="Proteomes" id="UP000133920"/>
    </source>
</evidence>
<dbReference type="EMBL" id="MN936178">
    <property type="protein sequence ID" value="QOX73606.1"/>
    <property type="molecule type" value="Genomic_DNA"/>
</dbReference>
<dbReference type="Proteomes" id="UP000663049">
    <property type="component" value="Segment"/>
</dbReference>
<reference evidence="3" key="3">
    <citation type="submission" date="2020-01" db="EMBL/GenBank/DDBJ databases">
        <title>A phase 1 two-arm, randomized, double-blind, active-controlled study to assess the safety, pharmacodynamics, and immunogenicity of live, oral adenovirus type 4 and type 7 vaccines in seronegative adults.</title>
        <authorList>
            <person name="Beaty S."/>
            <person name="Collins N."/>
            <person name="Binn L."/>
            <person name="Walls S."/>
            <person name="Karasavva N."/>
            <person name="Kuschner R."/>
            <person name="Jarman R."/>
            <person name="Hang J."/>
            <person name="Adhikari A."/>
            <person name="Maljkovic Berry I."/>
            <person name="Fung C."/>
            <person name="Yang Y."/>
            <person name="Mendy J."/>
            <person name="Lock M."/>
            <person name="Bennett S."/>
            <person name="Delame P.-A."/>
            <person name="Warfield K."/>
            <person name="Shabram P."/>
        </authorList>
    </citation>
    <scope>NUCLEOTIDE SEQUENCE</scope>
    <source>
        <strain evidence="3">Vaccine</strain>
    </source>
</reference>
<dbReference type="EMBL" id="AY594255">
    <property type="protein sequence ID" value="AAT97539.1"/>
    <property type="molecule type" value="Genomic_DNA"/>
</dbReference>
<dbReference type="Proteomes" id="UP000133920">
    <property type="component" value="Segment"/>
</dbReference>
<reference evidence="1 5" key="2">
    <citation type="journal article" date="2005" name="Virology">
        <title>Genomic and bioinformatics analysis of HAdV-7, a human adenovirus of species B1 that causes acute respiratory disease: implications for vector development in human gene therapy.</title>
        <authorList>
            <person name="Purkayastha A."/>
            <person name="Su J."/>
            <person name="Carlisle S."/>
            <person name="Tibbetts C."/>
            <person name="Seto D."/>
        </authorList>
    </citation>
    <scope>NUCLEOTIDE SEQUENCE [LARGE SCALE GENOMIC DNA]</scope>
    <source>
        <strain evidence="1">Gomen</strain>
    </source>
</reference>
<name>Q5EY69_ADE07</name>
<organismHost>
    <name type="scientific">Homo sapiens</name>
    <name type="common">Human</name>
    <dbReference type="NCBI Taxonomy" id="9606"/>
</organismHost>
<evidence type="ECO:0000313" key="2">
    <source>
        <dbReference type="EMBL" id="AAV67785.1"/>
    </source>
</evidence>
<organism evidence="1 5">
    <name type="scientific">Human adenovirus B serotype 7</name>
    <name type="common">HAdV-7</name>
    <name type="synonym">Human adenovirus 7</name>
    <dbReference type="NCBI Taxonomy" id="10519"/>
    <lineage>
        <taxon>Viruses</taxon>
        <taxon>Varidnaviria</taxon>
        <taxon>Bamfordvirae</taxon>
        <taxon>Preplasmiviricota</taxon>
        <taxon>Polisuviricotina</taxon>
        <taxon>Pharingeaviricetes</taxon>
        <taxon>Rowavirales</taxon>
        <taxon>Adenoviridae</taxon>
        <taxon>Mastadenovirus</taxon>
        <taxon>Mastadenovirus blackbeardi</taxon>
        <taxon>Human mastadenovirus B</taxon>
    </lineage>
</organism>